<dbReference type="GO" id="GO:0006303">
    <property type="term" value="P:double-strand break repair via nonhomologous end joining"/>
    <property type="evidence" value="ECO:0007669"/>
    <property type="project" value="TreeGrafter"/>
</dbReference>
<protein>
    <recommendedName>
        <fullName evidence="3">DNA polymerase lambda</fullName>
        <ecNumber evidence="2">2.7.7.7</ecNumber>
    </recommendedName>
</protein>
<dbReference type="Gene3D" id="3.30.460.10">
    <property type="entry name" value="Beta Polymerase, domain 2"/>
    <property type="match status" value="1"/>
</dbReference>
<dbReference type="PRINTS" id="PR00869">
    <property type="entry name" value="DNAPOLX"/>
</dbReference>
<dbReference type="InterPro" id="IPR028207">
    <property type="entry name" value="DNA_pol_B_palm_palm"/>
</dbReference>
<feature type="region of interest" description="Disordered" evidence="14">
    <location>
        <begin position="111"/>
        <end position="142"/>
    </location>
</feature>
<evidence type="ECO:0000259" key="15">
    <source>
        <dbReference type="PROSITE" id="PS50172"/>
    </source>
</evidence>
<dbReference type="InterPro" id="IPR043519">
    <property type="entry name" value="NT_sf"/>
</dbReference>
<feature type="region of interest" description="Disordered" evidence="14">
    <location>
        <begin position="1"/>
        <end position="21"/>
    </location>
</feature>
<feature type="region of interest" description="Disordered" evidence="14">
    <location>
        <begin position="524"/>
        <end position="544"/>
    </location>
</feature>
<evidence type="ECO:0000256" key="10">
    <source>
        <dbReference type="ARBA" id="ARBA00023204"/>
    </source>
</evidence>
<evidence type="ECO:0000256" key="3">
    <source>
        <dbReference type="ARBA" id="ARBA00016513"/>
    </source>
</evidence>
<dbReference type="Gene3D" id="1.10.150.110">
    <property type="entry name" value="DNA polymerase beta, N-terminal domain-like"/>
    <property type="match status" value="1"/>
</dbReference>
<keyword evidence="17" id="KW-1185">Reference proteome</keyword>
<dbReference type="InterPro" id="IPR036420">
    <property type="entry name" value="BRCT_dom_sf"/>
</dbReference>
<dbReference type="FunFam" id="1.10.150.110:FF:000005">
    <property type="entry name" value="DNA polymerase POL4"/>
    <property type="match status" value="1"/>
</dbReference>
<feature type="region of interest" description="Disordered" evidence="14">
    <location>
        <begin position="360"/>
        <end position="382"/>
    </location>
</feature>
<dbReference type="InterPro" id="IPR002054">
    <property type="entry name" value="DNA-dir_DNA_pol_X"/>
</dbReference>
<evidence type="ECO:0000256" key="5">
    <source>
        <dbReference type="ARBA" id="ARBA00022679"/>
    </source>
</evidence>
<dbReference type="Gene3D" id="3.40.50.10190">
    <property type="entry name" value="BRCT domain"/>
    <property type="match status" value="1"/>
</dbReference>
<evidence type="ECO:0000256" key="9">
    <source>
        <dbReference type="ARBA" id="ARBA00022932"/>
    </source>
</evidence>
<dbReference type="Pfam" id="PF10391">
    <property type="entry name" value="DNA_pol_lambd_f"/>
    <property type="match status" value="1"/>
</dbReference>
<dbReference type="InterPro" id="IPR002008">
    <property type="entry name" value="DNA_pol_X_beta-like"/>
</dbReference>
<feature type="active site" description="Nucleophile; Schiff-base intermediate with DNA; for 5'-dRP lyase activity" evidence="13">
    <location>
        <position position="624"/>
    </location>
</feature>
<keyword evidence="5" id="KW-0808">Transferase</keyword>
<evidence type="ECO:0000256" key="7">
    <source>
        <dbReference type="ARBA" id="ARBA00022705"/>
    </source>
</evidence>
<feature type="region of interest" description="Disordered" evidence="14">
    <location>
        <begin position="178"/>
        <end position="208"/>
    </location>
</feature>
<dbReference type="SMART" id="SM00483">
    <property type="entry name" value="POLXc"/>
    <property type="match status" value="1"/>
</dbReference>
<keyword evidence="11" id="KW-0456">Lyase</keyword>
<evidence type="ECO:0000256" key="4">
    <source>
        <dbReference type="ARBA" id="ARBA00022634"/>
    </source>
</evidence>
<keyword evidence="7" id="KW-0235">DNA replication</keyword>
<dbReference type="PANTHER" id="PTHR11276:SF28">
    <property type="entry name" value="DNA POLYMERASE LAMBDA"/>
    <property type="match status" value="1"/>
</dbReference>
<comment type="caution">
    <text evidence="16">The sequence shown here is derived from an EMBL/GenBank/DDBJ whole genome shotgun (WGS) entry which is preliminary data.</text>
</comment>
<dbReference type="PRINTS" id="PR00870">
    <property type="entry name" value="DNAPOLXBETA"/>
</dbReference>
<dbReference type="InterPro" id="IPR029398">
    <property type="entry name" value="PolB_thumb"/>
</dbReference>
<feature type="region of interest" description="Disordered" evidence="14">
    <location>
        <begin position="228"/>
        <end position="250"/>
    </location>
</feature>
<evidence type="ECO:0000256" key="2">
    <source>
        <dbReference type="ARBA" id="ARBA00012417"/>
    </source>
</evidence>
<keyword evidence="10" id="KW-0234">DNA repair</keyword>
<feature type="domain" description="BRCT" evidence="15">
    <location>
        <begin position="255"/>
        <end position="351"/>
    </location>
</feature>
<dbReference type="InterPro" id="IPR001357">
    <property type="entry name" value="BRCT_dom"/>
</dbReference>
<dbReference type="Pfam" id="PF14716">
    <property type="entry name" value="HHH_8"/>
    <property type="match status" value="1"/>
</dbReference>
<dbReference type="Gene3D" id="3.30.210.10">
    <property type="entry name" value="DNA polymerase, thumb domain"/>
    <property type="match status" value="1"/>
</dbReference>
<dbReference type="EC" id="2.7.7.7" evidence="2"/>
<comment type="cofactor">
    <cofactor evidence="1">
        <name>Mn(2+)</name>
        <dbReference type="ChEBI" id="CHEBI:29035"/>
    </cofactor>
</comment>
<dbReference type="InterPro" id="IPR037160">
    <property type="entry name" value="DNA_Pol_thumb_sf"/>
</dbReference>
<evidence type="ECO:0000256" key="13">
    <source>
        <dbReference type="PIRSR" id="PIRSR622312-50"/>
    </source>
</evidence>
<dbReference type="SUPFAM" id="SSF81301">
    <property type="entry name" value="Nucleotidyltransferase"/>
    <property type="match status" value="1"/>
</dbReference>
<evidence type="ECO:0000256" key="11">
    <source>
        <dbReference type="ARBA" id="ARBA00023239"/>
    </source>
</evidence>
<dbReference type="CDD" id="cd00141">
    <property type="entry name" value="NT_POLXc"/>
    <property type="match status" value="1"/>
</dbReference>
<dbReference type="SUPFAM" id="SSF47802">
    <property type="entry name" value="DNA polymerase beta, N-terminal domain-like"/>
    <property type="match status" value="1"/>
</dbReference>
<dbReference type="GO" id="GO:0003677">
    <property type="term" value="F:DNA binding"/>
    <property type="evidence" value="ECO:0007669"/>
    <property type="project" value="InterPro"/>
</dbReference>
<dbReference type="GO" id="GO:0003887">
    <property type="term" value="F:DNA-directed DNA polymerase activity"/>
    <property type="evidence" value="ECO:0007669"/>
    <property type="project" value="UniProtKB-KW"/>
</dbReference>
<evidence type="ECO:0000256" key="1">
    <source>
        <dbReference type="ARBA" id="ARBA00001936"/>
    </source>
</evidence>
<sequence>MNPEDTSNNKSTTNDQPSSSLLHINDMNVESFNLKTEKQPSSTSTITNEMNEYVSESRISSQLSSSSLTAGLDEMGIFSSQDSDILLMDDFETGYFETGLLKRKVNDITEEEVPTESHDNDTIGQQPPRKKISTQPPSSIKTTTTITLPTEIKLSSFSSQKIINKNVRKPKTIYKIVVPKKNSNTTTTGNSKHHHQTKSKKGQASNLQDVQLPNLAISKNEIKISNEENSLQLKSKRGRKKKNTTGKDQEMIPLDSNGIFSNLRILFIQNNIGTVRLNLMKEKVKAKGGMIVDTFDTNVTHVVTELPGKNVHKVLGLPDNKSLKGVHVLEPNWVSTSIMYDKLAKTERYEVPLYESTSIESQSSTSLTEKTHDNINNGESESSYKSYHTLKHFKPEKKKQDVSLSPIREQSPSSSSSFKSSLEFSSSRNFSSSSNSNNNYLLSEMDQEDKNFKDPLTKLFKDEEKSTDLLSEMIQEARNLTEAGFYSDEGEYSDGMIAEESSDSEEDMKKVYSTLLENDENKVEKKVHEGSNETALSKESQENQKYDSFSCMHKHTYGEVEINPNKLVIEKLQILLDHYQRMRDEWRTLSYRKAVSALKKYNKPVGSYKEAIEIPGIGNRIATKIQEIIDTGNLKRVESISKSDEVIKKFSAIHGVGSKAALKWYALGYRTFDDILKNVKLTHSQKVGIECFDDLQERIPRDEVTEISKVVEDAAHSTDSKLQLFTTGSYRRGNPTCGDIDILITRNDSDGKSHSGVLPKIVENLHNRSFITHDLTHTQEDDVSGKYMGICRLPGGKYHLFTVPYGELGAALLSFTGNDIFNRSIRLLARKKKMKLNQHGLYKNIARGSGGVSLNEGKLIAQRTEQEIFDALGVPWR</sequence>
<name>A0A9N9F1J8_9GLOM</name>
<dbReference type="InterPro" id="IPR022312">
    <property type="entry name" value="DNA_pol_X"/>
</dbReference>
<accession>A0A9N9F1J8</accession>
<dbReference type="AlphaFoldDB" id="A0A9N9F1J8"/>
<dbReference type="Gene3D" id="1.10.150.20">
    <property type="entry name" value="5' to 3' exonuclease, C-terminal subdomain"/>
    <property type="match status" value="1"/>
</dbReference>
<dbReference type="InterPro" id="IPR018944">
    <property type="entry name" value="DNA_pol_lambd_fingers_domain"/>
</dbReference>
<dbReference type="InterPro" id="IPR010996">
    <property type="entry name" value="HHH_MUS81"/>
</dbReference>
<feature type="compositionally biased region" description="Basic residues" evidence="14">
    <location>
        <begin position="191"/>
        <end position="201"/>
    </location>
</feature>
<dbReference type="EMBL" id="CAJVPK010000386">
    <property type="protein sequence ID" value="CAG8503058.1"/>
    <property type="molecule type" value="Genomic_DNA"/>
</dbReference>
<proteinExistence type="predicted"/>
<dbReference type="Pfam" id="PF14792">
    <property type="entry name" value="DNA_pol_B_palm"/>
    <property type="match status" value="1"/>
</dbReference>
<feature type="compositionally biased region" description="Low complexity" evidence="14">
    <location>
        <begin position="133"/>
        <end position="142"/>
    </location>
</feature>
<feature type="compositionally biased region" description="Basic residues" evidence="14">
    <location>
        <begin position="234"/>
        <end position="244"/>
    </location>
</feature>
<evidence type="ECO:0000256" key="6">
    <source>
        <dbReference type="ARBA" id="ARBA00022695"/>
    </source>
</evidence>
<evidence type="ECO:0000313" key="17">
    <source>
        <dbReference type="Proteomes" id="UP000789706"/>
    </source>
</evidence>
<evidence type="ECO:0000256" key="12">
    <source>
        <dbReference type="ARBA" id="ARBA00049244"/>
    </source>
</evidence>
<dbReference type="Proteomes" id="UP000789706">
    <property type="component" value="Unassembled WGS sequence"/>
</dbReference>
<comment type="catalytic activity">
    <reaction evidence="12">
        <text>DNA(n) + a 2'-deoxyribonucleoside 5'-triphosphate = DNA(n+1) + diphosphate</text>
        <dbReference type="Rhea" id="RHEA:22508"/>
        <dbReference type="Rhea" id="RHEA-COMP:17339"/>
        <dbReference type="Rhea" id="RHEA-COMP:17340"/>
        <dbReference type="ChEBI" id="CHEBI:33019"/>
        <dbReference type="ChEBI" id="CHEBI:61560"/>
        <dbReference type="ChEBI" id="CHEBI:173112"/>
        <dbReference type="EC" id="2.7.7.7"/>
    </reaction>
</comment>
<dbReference type="GO" id="GO:0016829">
    <property type="term" value="F:lyase activity"/>
    <property type="evidence" value="ECO:0007669"/>
    <property type="project" value="UniProtKB-KW"/>
</dbReference>
<dbReference type="SUPFAM" id="SSF81585">
    <property type="entry name" value="PsbU/PolX domain-like"/>
    <property type="match status" value="1"/>
</dbReference>
<dbReference type="PANTHER" id="PTHR11276">
    <property type="entry name" value="DNA POLYMERASE TYPE-X FAMILY MEMBER"/>
    <property type="match status" value="1"/>
</dbReference>
<feature type="region of interest" description="Disordered" evidence="14">
    <location>
        <begin position="395"/>
        <end position="419"/>
    </location>
</feature>
<keyword evidence="9" id="KW-0239">DNA-directed DNA polymerase</keyword>
<organism evidence="16 17">
    <name type="scientific">Diversispora eburnea</name>
    <dbReference type="NCBI Taxonomy" id="1213867"/>
    <lineage>
        <taxon>Eukaryota</taxon>
        <taxon>Fungi</taxon>
        <taxon>Fungi incertae sedis</taxon>
        <taxon>Mucoromycota</taxon>
        <taxon>Glomeromycotina</taxon>
        <taxon>Glomeromycetes</taxon>
        <taxon>Diversisporales</taxon>
        <taxon>Diversisporaceae</taxon>
        <taxon>Diversispora</taxon>
    </lineage>
</organism>
<reference evidence="16" key="1">
    <citation type="submission" date="2021-06" db="EMBL/GenBank/DDBJ databases">
        <authorList>
            <person name="Kallberg Y."/>
            <person name="Tangrot J."/>
            <person name="Rosling A."/>
        </authorList>
    </citation>
    <scope>NUCLEOTIDE SEQUENCE</scope>
    <source>
        <strain evidence="16">AZ414A</strain>
    </source>
</reference>
<evidence type="ECO:0000256" key="8">
    <source>
        <dbReference type="ARBA" id="ARBA00022763"/>
    </source>
</evidence>
<dbReference type="GO" id="GO:0005634">
    <property type="term" value="C:nucleus"/>
    <property type="evidence" value="ECO:0007669"/>
    <property type="project" value="TreeGrafter"/>
</dbReference>
<dbReference type="PROSITE" id="PS50172">
    <property type="entry name" value="BRCT"/>
    <property type="match status" value="1"/>
</dbReference>
<dbReference type="Pfam" id="PF14791">
    <property type="entry name" value="DNA_pol_B_thumb"/>
    <property type="match status" value="1"/>
</dbReference>
<evidence type="ECO:0000256" key="14">
    <source>
        <dbReference type="SAM" id="MobiDB-lite"/>
    </source>
</evidence>
<feature type="compositionally biased region" description="Low complexity" evidence="14">
    <location>
        <begin position="180"/>
        <end position="190"/>
    </location>
</feature>
<keyword evidence="6" id="KW-0548">Nucleotidyltransferase</keyword>
<keyword evidence="4" id="KW-0237">DNA synthesis</keyword>
<dbReference type="InterPro" id="IPR027421">
    <property type="entry name" value="DNA_pol_lamdba_lyase_dom_sf"/>
</dbReference>
<keyword evidence="8" id="KW-0227">DNA damage</keyword>
<evidence type="ECO:0000313" key="16">
    <source>
        <dbReference type="EMBL" id="CAG8503058.1"/>
    </source>
</evidence>
<dbReference type="SUPFAM" id="SSF52113">
    <property type="entry name" value="BRCT domain"/>
    <property type="match status" value="1"/>
</dbReference>
<dbReference type="OrthoDB" id="205514at2759"/>
<gene>
    <name evidence="16" type="ORF">DEBURN_LOCUS4778</name>
</gene>